<dbReference type="PANTHER" id="PTHR21015">
    <property type="entry name" value="UDP-N-ACETYLGLUCOSAMINE--N-ACETYLMURAMYL-(PENTAPEPTIDE) PYROPHOSPHORYL-UNDECAPRENOL N-ACETYLGLUCOSAMINE TRANSFERASE 1"/>
    <property type="match status" value="1"/>
</dbReference>
<reference evidence="3" key="1">
    <citation type="submission" date="2014-02" db="EMBL/GenBank/DDBJ databases">
        <title>Expanding our view of genomic diversity in Candidatus Accumulibacter clades.</title>
        <authorList>
            <person name="Skennerton C.T."/>
            <person name="Barr J.J."/>
            <person name="Slater F.R."/>
            <person name="Bond P.L."/>
            <person name="Tyson G.W."/>
        </authorList>
    </citation>
    <scope>NUCLEOTIDE SEQUENCE [LARGE SCALE GENOMIC DNA]</scope>
</reference>
<dbReference type="AlphaFoldDB" id="A0A080M6G3"/>
<dbReference type="PANTHER" id="PTHR21015:SF28">
    <property type="entry name" value="SLL1722 PROTEIN"/>
    <property type="match status" value="1"/>
</dbReference>
<organism evidence="3 4">
    <name type="scientific">Candidatus Accumulibacter cognatus</name>
    <dbReference type="NCBI Taxonomy" id="2954383"/>
    <lineage>
        <taxon>Bacteria</taxon>
        <taxon>Pseudomonadati</taxon>
        <taxon>Pseudomonadota</taxon>
        <taxon>Betaproteobacteria</taxon>
        <taxon>Candidatus Accumulibacter</taxon>
    </lineage>
</organism>
<proteinExistence type="predicted"/>
<dbReference type="STRING" id="1453999.AW06_002012"/>
<dbReference type="EMBL" id="JDST02000041">
    <property type="protein sequence ID" value="KFB76892.1"/>
    <property type="molecule type" value="Genomic_DNA"/>
</dbReference>
<feature type="binding site" evidence="2">
    <location>
        <position position="181"/>
    </location>
    <ligand>
        <name>substrate</name>
    </ligand>
</feature>
<evidence type="ECO:0000313" key="4">
    <source>
        <dbReference type="Proteomes" id="UP000021315"/>
    </source>
</evidence>
<feature type="active site" description="Proton acceptor" evidence="1">
    <location>
        <position position="20"/>
    </location>
</feature>
<dbReference type="SUPFAM" id="SSF53756">
    <property type="entry name" value="UDP-Glycosyltransferase/glycogen phosphorylase"/>
    <property type="match status" value="1"/>
</dbReference>
<protein>
    <submittedName>
        <fullName evidence="3">UDP-2,4-diacetamido-2,4, 6-trideoxy-beta-L-altropyranose hydrolase</fullName>
        <ecNumber evidence="3">3.6.1.57</ecNumber>
    </submittedName>
</protein>
<name>A0A080M6G3_9PROT</name>
<evidence type="ECO:0000256" key="1">
    <source>
        <dbReference type="PIRSR" id="PIRSR620023-1"/>
    </source>
</evidence>
<dbReference type="EC" id="3.6.1.57" evidence="3"/>
<feature type="binding site" evidence="2">
    <location>
        <position position="286"/>
    </location>
    <ligand>
        <name>substrate</name>
    </ligand>
</feature>
<dbReference type="NCBIfam" id="TIGR03590">
    <property type="entry name" value="PseG"/>
    <property type="match status" value="1"/>
</dbReference>
<evidence type="ECO:0000256" key="2">
    <source>
        <dbReference type="PIRSR" id="PIRSR620023-2"/>
    </source>
</evidence>
<dbReference type="Gene3D" id="3.40.50.2000">
    <property type="entry name" value="Glycogen Phosphorylase B"/>
    <property type="match status" value="1"/>
</dbReference>
<keyword evidence="4" id="KW-1185">Reference proteome</keyword>
<dbReference type="Gene3D" id="3.40.50.11190">
    <property type="match status" value="1"/>
</dbReference>
<sequence>MTGQEISFRVDASLQIGTGHVMRCLTLADALKAAGASCRFICREHPGHLLGLIRQRGHAAIALPEIVVDLSPAAREHPFQPAHADWLGADWPTDAGQTQMALQGLVSDWLIVDHYALDARWESAVKTKYRKLMVIDDLADREHICDLLLDQNLVEGMANRYRGKVPGHCVCLVGPQYALLRPEFRALRPASLARRKMPDLNRLLIFMGGSDPDNETGKVLDGVSLSRKLWEHIDVVVGENYSALQTLKETLAKFPSATLHIQTPDMAKLMAAADLAITAGGSVTWEKCILGLPSLVVILGENQRPIAMMMHQLGTQRTLGMASELTPACYAKYLEGMVIGELPSMIDCASNVCDGSGVEEVLKILCNGKRI</sequence>
<dbReference type="GO" id="GO:0016787">
    <property type="term" value="F:hydrolase activity"/>
    <property type="evidence" value="ECO:0007669"/>
    <property type="project" value="UniProtKB-KW"/>
</dbReference>
<dbReference type="InterPro" id="IPR020023">
    <property type="entry name" value="PseG"/>
</dbReference>
<accession>A0A080M6G3</accession>
<comment type="caution">
    <text evidence="3">The sequence shown here is derived from an EMBL/GenBank/DDBJ whole genome shotgun (WGS) entry which is preliminary data.</text>
</comment>
<dbReference type="GO" id="GO:0016757">
    <property type="term" value="F:glycosyltransferase activity"/>
    <property type="evidence" value="ECO:0007669"/>
    <property type="project" value="TreeGrafter"/>
</dbReference>
<dbReference type="Proteomes" id="UP000021315">
    <property type="component" value="Unassembled WGS sequence"/>
</dbReference>
<gene>
    <name evidence="3" type="primary">pseG</name>
    <name evidence="3" type="ORF">AW06_002012</name>
</gene>
<keyword evidence="3" id="KW-0378">Hydrolase</keyword>
<evidence type="ECO:0000313" key="3">
    <source>
        <dbReference type="EMBL" id="KFB76892.1"/>
    </source>
</evidence>
<dbReference type="RefSeq" id="WP_034948675.1">
    <property type="nucleotide sequence ID" value="NZ_JDST02000041.1"/>
</dbReference>